<name>A0ABV7NMR9_9SPHN</name>
<keyword evidence="2" id="KW-1185">Reference proteome</keyword>
<dbReference type="InterPro" id="IPR029063">
    <property type="entry name" value="SAM-dependent_MTases_sf"/>
</dbReference>
<reference evidence="2" key="1">
    <citation type="journal article" date="2019" name="Int. J. Syst. Evol. Microbiol.">
        <title>The Global Catalogue of Microorganisms (GCM) 10K type strain sequencing project: providing services to taxonomists for standard genome sequencing and annotation.</title>
        <authorList>
            <consortium name="The Broad Institute Genomics Platform"/>
            <consortium name="The Broad Institute Genome Sequencing Center for Infectious Disease"/>
            <person name="Wu L."/>
            <person name="Ma J."/>
        </authorList>
    </citation>
    <scope>NUCLEOTIDE SEQUENCE [LARGE SCALE GENOMIC DNA]</scope>
    <source>
        <strain evidence="2">CCM 7491</strain>
    </source>
</reference>
<dbReference type="GO" id="GO:0032259">
    <property type="term" value="P:methylation"/>
    <property type="evidence" value="ECO:0007669"/>
    <property type="project" value="UniProtKB-KW"/>
</dbReference>
<keyword evidence="1" id="KW-0489">Methyltransferase</keyword>
<dbReference type="EMBL" id="JBHRVU010000005">
    <property type="protein sequence ID" value="MFC3444028.1"/>
    <property type="molecule type" value="Genomic_DNA"/>
</dbReference>
<dbReference type="Gene3D" id="3.40.50.150">
    <property type="entry name" value="Vaccinia Virus protein VP39"/>
    <property type="match status" value="1"/>
</dbReference>
<evidence type="ECO:0000313" key="2">
    <source>
        <dbReference type="Proteomes" id="UP001595681"/>
    </source>
</evidence>
<sequence>MKLGKNEALMRWRLTCISTIFVPAVKPSDPARHYDDDRIGKEDLMIEAGRHCASRNRVCAAHRGGLRDFWIVARTFLRHPSMVGSSFPASRRMVSHMFQSVDWNAIDLMVEYGPGAGAFTATALARLRSDARLLAIDTSPDFTQHLERALCGDPRLIVATGSASDVEAILAEQGLNRVDCILSGLPFSTLSEAEARLIIDASARLLRPSGSFLAYQMRTGIRPYLEARFDKVSHDYEWWNLPPCHLYRACLGESGVRHGR</sequence>
<protein>
    <submittedName>
        <fullName evidence="1">Class I SAM-dependent methyltransferase</fullName>
    </submittedName>
</protein>
<dbReference type="CDD" id="cd02440">
    <property type="entry name" value="AdoMet_MTases"/>
    <property type="match status" value="1"/>
</dbReference>
<dbReference type="GO" id="GO:0008168">
    <property type="term" value="F:methyltransferase activity"/>
    <property type="evidence" value="ECO:0007669"/>
    <property type="project" value="UniProtKB-KW"/>
</dbReference>
<proteinExistence type="predicted"/>
<keyword evidence="1" id="KW-0808">Transferase</keyword>
<dbReference type="SUPFAM" id="SSF53335">
    <property type="entry name" value="S-adenosyl-L-methionine-dependent methyltransferases"/>
    <property type="match status" value="1"/>
</dbReference>
<organism evidence="1 2">
    <name type="scientific">Sphingobium rhizovicinum</name>
    <dbReference type="NCBI Taxonomy" id="432308"/>
    <lineage>
        <taxon>Bacteria</taxon>
        <taxon>Pseudomonadati</taxon>
        <taxon>Pseudomonadota</taxon>
        <taxon>Alphaproteobacteria</taxon>
        <taxon>Sphingomonadales</taxon>
        <taxon>Sphingomonadaceae</taxon>
        <taxon>Sphingobium</taxon>
    </lineage>
</organism>
<evidence type="ECO:0000313" key="1">
    <source>
        <dbReference type="EMBL" id="MFC3444028.1"/>
    </source>
</evidence>
<accession>A0ABV7NMR9</accession>
<gene>
    <name evidence="1" type="ORF">ACFOKF_23040</name>
</gene>
<dbReference type="RefSeq" id="WP_380798929.1">
    <property type="nucleotide sequence ID" value="NZ_JBHRVU010000005.1"/>
</dbReference>
<dbReference type="Proteomes" id="UP001595681">
    <property type="component" value="Unassembled WGS sequence"/>
</dbReference>
<comment type="caution">
    <text evidence="1">The sequence shown here is derived from an EMBL/GenBank/DDBJ whole genome shotgun (WGS) entry which is preliminary data.</text>
</comment>